<organism evidence="3 4">
    <name type="scientific">Chryseobacterium mucoviscidosis</name>
    <dbReference type="NCBI Taxonomy" id="1945581"/>
    <lineage>
        <taxon>Bacteria</taxon>
        <taxon>Pseudomonadati</taxon>
        <taxon>Bacteroidota</taxon>
        <taxon>Flavobacteriia</taxon>
        <taxon>Flavobacteriales</taxon>
        <taxon>Weeksellaceae</taxon>
        <taxon>Chryseobacterium group</taxon>
        <taxon>Chryseobacterium</taxon>
    </lineage>
</organism>
<dbReference type="AlphaFoldDB" id="A0A202BVU7"/>
<protein>
    <recommendedName>
        <fullName evidence="2">SusE outer membrane protein domain-containing protein</fullName>
    </recommendedName>
</protein>
<dbReference type="CDD" id="cd12967">
    <property type="entry name" value="CBM_SusE-F_like_u1"/>
    <property type="match status" value="1"/>
</dbReference>
<keyword evidence="1" id="KW-0732">Signal</keyword>
<accession>A0A202BVU7</accession>
<feature type="signal peptide" evidence="1">
    <location>
        <begin position="1"/>
        <end position="19"/>
    </location>
</feature>
<evidence type="ECO:0000313" key="3">
    <source>
        <dbReference type="EMBL" id="OVE55617.1"/>
    </source>
</evidence>
<evidence type="ECO:0000259" key="2">
    <source>
        <dbReference type="Pfam" id="PF14292"/>
    </source>
</evidence>
<reference evidence="4" key="1">
    <citation type="submission" date="2017-02" db="EMBL/GenBank/DDBJ databases">
        <authorList>
            <person name="Tetz G."/>
            <person name="Tetz V."/>
        </authorList>
    </citation>
    <scope>NUCLEOTIDE SEQUENCE [LARGE SCALE GENOMIC DNA]</scope>
    <source>
        <strain evidence="4">VT16-26</strain>
    </source>
</reference>
<gene>
    <name evidence="3" type="ORF">B0E34_15455</name>
</gene>
<keyword evidence="4" id="KW-1185">Reference proteome</keyword>
<feature type="chain" id="PRO_5013143301" description="SusE outer membrane protein domain-containing protein" evidence="1">
    <location>
        <begin position="20"/>
        <end position="339"/>
    </location>
</feature>
<dbReference type="EMBL" id="MVAG01000128">
    <property type="protein sequence ID" value="OVE55617.1"/>
    <property type="molecule type" value="Genomic_DNA"/>
</dbReference>
<evidence type="ECO:0000313" key="4">
    <source>
        <dbReference type="Proteomes" id="UP000196355"/>
    </source>
</evidence>
<feature type="domain" description="SusE outer membrane protein" evidence="2">
    <location>
        <begin position="22"/>
        <end position="128"/>
    </location>
</feature>
<dbReference type="CDD" id="cd12956">
    <property type="entry name" value="CBM_SusE-F_like"/>
    <property type="match status" value="1"/>
</dbReference>
<dbReference type="InterPro" id="IPR025970">
    <property type="entry name" value="SusE"/>
</dbReference>
<dbReference type="Proteomes" id="UP000196355">
    <property type="component" value="Unassembled WGS sequence"/>
</dbReference>
<proteinExistence type="predicted"/>
<dbReference type="Pfam" id="PF14292">
    <property type="entry name" value="SusE"/>
    <property type="match status" value="1"/>
</dbReference>
<evidence type="ECO:0000256" key="1">
    <source>
        <dbReference type="SAM" id="SignalP"/>
    </source>
</evidence>
<comment type="caution">
    <text evidence="3">The sequence shown here is derived from an EMBL/GenBank/DDBJ whole genome shotgun (WGS) entry which is preliminary data.</text>
</comment>
<dbReference type="RefSeq" id="WP_087710890.1">
    <property type="nucleotide sequence ID" value="NZ_MVAG01000128.1"/>
</dbReference>
<dbReference type="Gene3D" id="2.60.40.3620">
    <property type="match status" value="2"/>
</dbReference>
<sequence>MKKIINFLFAALAIMMVWSCDKDEDQAVLSLKSAPILKASANTLSLSSANANNNAITFTITPAEYTPAVEITNILQFAVSGTNFALVKEAGLSSGILSKSYTVIEFNALMLNLGLPTGVASNVDVRLKTTVGKGTPVYSEVQKISVNPYALISYMYAPGAYQDWDPPTAQALKSATSNGIYIGYINFNDPLKLEFKITPMKNWSNSYGTSNNSDLIYNGGGNLKALTTGSQKLTVNTNNNTFTLAPYSWAVIGSATPNGWNDPDTDLVWNSTTEKWEVTVVLTAGEIKFRLNNTWGTNYGDNGNNGTLDAGGANIPITIAGTYKITFDEVNLVYTAIKL</sequence>
<name>A0A202BVU7_9FLAO</name>